<evidence type="ECO:0000256" key="1">
    <source>
        <dbReference type="ARBA" id="ARBA00022441"/>
    </source>
</evidence>
<feature type="compositionally biased region" description="Polar residues" evidence="3">
    <location>
        <begin position="73"/>
        <end position="87"/>
    </location>
</feature>
<feature type="region of interest" description="Disordered" evidence="3">
    <location>
        <begin position="40"/>
        <end position="101"/>
    </location>
</feature>
<dbReference type="AlphaFoldDB" id="A0A0D6QTY2"/>
<dbReference type="Gene3D" id="2.120.10.80">
    <property type="entry name" value="Kelch-type beta propeller"/>
    <property type="match status" value="1"/>
</dbReference>
<evidence type="ECO:0000256" key="3">
    <source>
        <dbReference type="SAM" id="MobiDB-lite"/>
    </source>
</evidence>
<protein>
    <recommendedName>
        <fullName evidence="5">F-box domain-containing protein</fullName>
    </recommendedName>
</protein>
<dbReference type="PANTHER" id="PTHR46122">
    <property type="entry name" value="GALACTOSE OXIDASE/KELCH REPEAT PROTEIN-RELATED"/>
    <property type="match status" value="1"/>
</dbReference>
<sequence length="443" mass="49515">MLDGRGCLLPQILPSCEQLEQQQWYLMSYLIELPKIRSPMGDEGGVEFQPRPRKSRKLLRSRSSHRSRKSVALISQSSSECTDYTSQGERDNGEGSNDSIIPGLDDDNISMNCLARSSRSDYGALAMVNKKLNSLVRDGELYVMRRKMGIVEHWIYFLCDLVGWEAFDHKRQRWMRLPRMPSDECFTYADKESLAVGTQLLVFGRELVGFVIWRYSVLTHSWSRAPPMNQPRCLFGSGSCKEIAIVAGGCDITGVVLRSVELYNSELGTWEALPDMHSPRKLCSGFFMDGKFYVIGGMANNTESLTCGEEFSLETRTWRTIPNMFPGGNGAAHAPPLVAVVNDQLYAVEYSQNEVKKYDKEANTWHVLGRLPVRADSTNGWGLAFKACGNDLIVIGGQRGPEGESIEMNLWHPTADGGPPQWNVLAVKEHAGVFVYNCAVMGC</sequence>
<dbReference type="Pfam" id="PF01344">
    <property type="entry name" value="Kelch_1"/>
    <property type="match status" value="2"/>
</dbReference>
<reference evidence="4" key="1">
    <citation type="submission" date="2015-03" db="EMBL/GenBank/DDBJ databases">
        <title>A transcriptome of Araucaria cunninghamii, an australian fine timber species.</title>
        <authorList>
            <person name="Jing Yi C.J.Y."/>
            <person name="Yin San L.Y.S."/>
            <person name="Abdul Karim S.S."/>
            <person name="Wan Azmi N.N."/>
            <person name="Hercus R.R."/>
            <person name="Croft L.L."/>
        </authorList>
    </citation>
    <scope>NUCLEOTIDE SEQUENCE</scope>
    <source>
        <strain evidence="4">MI0301</strain>
        <tissue evidence="4">Leaf</tissue>
    </source>
</reference>
<dbReference type="SUPFAM" id="SSF117281">
    <property type="entry name" value="Kelch motif"/>
    <property type="match status" value="1"/>
</dbReference>
<dbReference type="InterPro" id="IPR006652">
    <property type="entry name" value="Kelch_1"/>
</dbReference>
<keyword evidence="2" id="KW-0677">Repeat</keyword>
<keyword evidence="1" id="KW-0880">Kelch repeat</keyword>
<dbReference type="FunFam" id="2.120.10.80:FF:000007">
    <property type="entry name" value="F-box/kelch-repeat protein SKIP11"/>
    <property type="match status" value="1"/>
</dbReference>
<dbReference type="PANTHER" id="PTHR46122:SF1">
    <property type="entry name" value="F-BOX DOMAIN-CONTAINING PROTEIN"/>
    <property type="match status" value="1"/>
</dbReference>
<name>A0A0D6QTY2_ARACU</name>
<evidence type="ECO:0000313" key="4">
    <source>
        <dbReference type="EMBL" id="JAG95032.1"/>
    </source>
</evidence>
<proteinExistence type="predicted"/>
<dbReference type="SMART" id="SM00612">
    <property type="entry name" value="Kelch"/>
    <property type="match status" value="3"/>
</dbReference>
<evidence type="ECO:0000256" key="2">
    <source>
        <dbReference type="ARBA" id="ARBA00022737"/>
    </source>
</evidence>
<dbReference type="InterPro" id="IPR052439">
    <property type="entry name" value="F-box/Kelch-repeat"/>
</dbReference>
<accession>A0A0D6QTY2</accession>
<dbReference type="GO" id="GO:0005634">
    <property type="term" value="C:nucleus"/>
    <property type="evidence" value="ECO:0007669"/>
    <property type="project" value="UniProtKB-ARBA"/>
</dbReference>
<dbReference type="InterPro" id="IPR015915">
    <property type="entry name" value="Kelch-typ_b-propeller"/>
</dbReference>
<organism evidence="4">
    <name type="scientific">Araucaria cunninghamii</name>
    <name type="common">Hoop pine</name>
    <name type="synonym">Moreton Bay pine</name>
    <dbReference type="NCBI Taxonomy" id="56994"/>
    <lineage>
        <taxon>Eukaryota</taxon>
        <taxon>Viridiplantae</taxon>
        <taxon>Streptophyta</taxon>
        <taxon>Embryophyta</taxon>
        <taxon>Tracheophyta</taxon>
        <taxon>Spermatophyta</taxon>
        <taxon>Pinopsida</taxon>
        <taxon>Pinidae</taxon>
        <taxon>Conifers II</taxon>
        <taxon>Araucariales</taxon>
        <taxon>Araucariaceae</taxon>
        <taxon>Araucaria</taxon>
    </lineage>
</organism>
<evidence type="ECO:0008006" key="5">
    <source>
        <dbReference type="Google" id="ProtNLM"/>
    </source>
</evidence>
<feature type="compositionally biased region" description="Basic residues" evidence="3">
    <location>
        <begin position="51"/>
        <end position="69"/>
    </location>
</feature>
<dbReference type="EMBL" id="GCKF01041720">
    <property type="protein sequence ID" value="JAG95032.1"/>
    <property type="molecule type" value="Transcribed_RNA"/>
</dbReference>